<evidence type="ECO:0000313" key="3">
    <source>
        <dbReference type="Proteomes" id="UP001230504"/>
    </source>
</evidence>
<evidence type="ECO:0000313" key="2">
    <source>
        <dbReference type="EMBL" id="KAK1573386.1"/>
    </source>
</evidence>
<dbReference type="GeneID" id="85437350"/>
<sequence length="159" mass="17825">MSAGRVQHTPRSVHEAETKRARRQPGQTYKHTDWQVYGPAILQALGNMSGGGWGFPFRLHRQTKPHFSPSKGGALAQSQLGADLLLSTTLYPYYPVCTDICYGATGRKVSTRHAYMTRRHPGVEKPAARKCKGRRKQRRGGNPSVIRKRLPNPRRPTIP</sequence>
<dbReference type="EMBL" id="JAHLJV010000093">
    <property type="protein sequence ID" value="KAK1573386.1"/>
    <property type="molecule type" value="Genomic_DNA"/>
</dbReference>
<reference evidence="2" key="1">
    <citation type="submission" date="2021-06" db="EMBL/GenBank/DDBJ databases">
        <title>Comparative genomics, transcriptomics and evolutionary studies reveal genomic signatures of adaptation to plant cell wall in hemibiotrophic fungi.</title>
        <authorList>
            <consortium name="DOE Joint Genome Institute"/>
            <person name="Baroncelli R."/>
            <person name="Diaz J.F."/>
            <person name="Benocci T."/>
            <person name="Peng M."/>
            <person name="Battaglia E."/>
            <person name="Haridas S."/>
            <person name="Andreopoulos W."/>
            <person name="Labutti K."/>
            <person name="Pangilinan J."/>
            <person name="Floch G.L."/>
            <person name="Makela M.R."/>
            <person name="Henrissat B."/>
            <person name="Grigoriev I.V."/>
            <person name="Crouch J.A."/>
            <person name="De Vries R.P."/>
            <person name="Sukno S.A."/>
            <person name="Thon M.R."/>
        </authorList>
    </citation>
    <scope>NUCLEOTIDE SEQUENCE</scope>
    <source>
        <strain evidence="2">CBS 125086</strain>
    </source>
</reference>
<dbReference type="AlphaFoldDB" id="A0AAD8UY60"/>
<protein>
    <submittedName>
        <fullName evidence="2">Uncharacterized protein</fullName>
    </submittedName>
</protein>
<evidence type="ECO:0000256" key="1">
    <source>
        <dbReference type="SAM" id="MobiDB-lite"/>
    </source>
</evidence>
<gene>
    <name evidence="2" type="ORF">LY79DRAFT_413490</name>
</gene>
<accession>A0AAD8UY60</accession>
<organism evidence="2 3">
    <name type="scientific">Colletotrichum navitas</name>
    <dbReference type="NCBI Taxonomy" id="681940"/>
    <lineage>
        <taxon>Eukaryota</taxon>
        <taxon>Fungi</taxon>
        <taxon>Dikarya</taxon>
        <taxon>Ascomycota</taxon>
        <taxon>Pezizomycotina</taxon>
        <taxon>Sordariomycetes</taxon>
        <taxon>Hypocreomycetidae</taxon>
        <taxon>Glomerellales</taxon>
        <taxon>Glomerellaceae</taxon>
        <taxon>Colletotrichum</taxon>
        <taxon>Colletotrichum graminicola species complex</taxon>
    </lineage>
</organism>
<comment type="caution">
    <text evidence="2">The sequence shown here is derived from an EMBL/GenBank/DDBJ whole genome shotgun (WGS) entry which is preliminary data.</text>
</comment>
<dbReference type="RefSeq" id="XP_060409018.1">
    <property type="nucleotide sequence ID" value="XM_060553110.1"/>
</dbReference>
<feature type="region of interest" description="Disordered" evidence="1">
    <location>
        <begin position="1"/>
        <end position="30"/>
    </location>
</feature>
<feature type="compositionally biased region" description="Basic residues" evidence="1">
    <location>
        <begin position="128"/>
        <end position="139"/>
    </location>
</feature>
<proteinExistence type="predicted"/>
<dbReference type="Proteomes" id="UP001230504">
    <property type="component" value="Unassembled WGS sequence"/>
</dbReference>
<name>A0AAD8UY60_9PEZI</name>
<feature type="region of interest" description="Disordered" evidence="1">
    <location>
        <begin position="120"/>
        <end position="159"/>
    </location>
</feature>
<keyword evidence="3" id="KW-1185">Reference proteome</keyword>